<evidence type="ECO:0000313" key="2">
    <source>
        <dbReference type="EMBL" id="ADP82675.1"/>
    </source>
</evidence>
<organism evidence="2 3">
    <name type="scientific">Pseudofrankia inefficax (strain DSM 45817 / CECT 9037 / DDB 130130 / EuI1c)</name>
    <name type="common">Frankia inefficax</name>
    <dbReference type="NCBI Taxonomy" id="298654"/>
    <lineage>
        <taxon>Bacteria</taxon>
        <taxon>Bacillati</taxon>
        <taxon>Actinomycetota</taxon>
        <taxon>Actinomycetes</taxon>
        <taxon>Frankiales</taxon>
        <taxon>Frankiaceae</taxon>
        <taxon>Pseudofrankia</taxon>
    </lineage>
</organism>
<evidence type="ECO:0000256" key="1">
    <source>
        <dbReference type="SAM" id="MobiDB-lite"/>
    </source>
</evidence>
<gene>
    <name evidence="2" type="ordered locus">FraEuI1c_4683</name>
</gene>
<proteinExistence type="predicted"/>
<sequence length="71" mass="7911">MWSWQIMEAAGREHTEDLRRASTAARAAREARAADDAPPRRPLALDPDDVYPDEPAPDRAGRGRSASRRRG</sequence>
<dbReference type="AlphaFoldDB" id="E3IY77"/>
<dbReference type="Proteomes" id="UP000002484">
    <property type="component" value="Chromosome"/>
</dbReference>
<keyword evidence="3" id="KW-1185">Reference proteome</keyword>
<protein>
    <submittedName>
        <fullName evidence="2">Uncharacterized protein</fullName>
    </submittedName>
</protein>
<dbReference type="InParanoid" id="E3IY77"/>
<reference evidence="2 3" key="1">
    <citation type="submission" date="2010-10" db="EMBL/GenBank/DDBJ databases">
        <title>Complete sequence of Frankia sp. EuI1c.</title>
        <authorList>
            <consortium name="US DOE Joint Genome Institute"/>
            <person name="Lucas S."/>
            <person name="Copeland A."/>
            <person name="Lapidus A."/>
            <person name="Cheng J.-F."/>
            <person name="Bruce D."/>
            <person name="Goodwin L."/>
            <person name="Pitluck S."/>
            <person name="Chertkov O."/>
            <person name="Detter J.C."/>
            <person name="Han C."/>
            <person name="Tapia R."/>
            <person name="Land M."/>
            <person name="Hauser L."/>
            <person name="Jeffries C."/>
            <person name="Kyrpides N."/>
            <person name="Ivanova N."/>
            <person name="Mikhailova N."/>
            <person name="Beauchemin N."/>
            <person name="Sen A."/>
            <person name="Sur S.A."/>
            <person name="Gtari M."/>
            <person name="Wall L."/>
            <person name="Tisa L."/>
            <person name="Woyke T."/>
        </authorList>
    </citation>
    <scope>NUCLEOTIDE SEQUENCE [LARGE SCALE GENOMIC DNA]</scope>
    <source>
        <strain evidence="3">DSM 45817 / CECT 9037 / EuI1c</strain>
    </source>
</reference>
<name>E3IY77_PSEI1</name>
<feature type="compositionally biased region" description="Basic and acidic residues" evidence="1">
    <location>
        <begin position="11"/>
        <end position="20"/>
    </location>
</feature>
<feature type="compositionally biased region" description="Basic and acidic residues" evidence="1">
    <location>
        <begin position="27"/>
        <end position="39"/>
    </location>
</feature>
<dbReference type="KEGG" id="fri:FraEuI1c_4683"/>
<dbReference type="HOGENOM" id="CLU_2734176_0_0_11"/>
<evidence type="ECO:0000313" key="3">
    <source>
        <dbReference type="Proteomes" id="UP000002484"/>
    </source>
</evidence>
<feature type="region of interest" description="Disordered" evidence="1">
    <location>
        <begin position="11"/>
        <end position="71"/>
    </location>
</feature>
<accession>E3IY77</accession>
<dbReference type="EMBL" id="CP002299">
    <property type="protein sequence ID" value="ADP82675.1"/>
    <property type="molecule type" value="Genomic_DNA"/>
</dbReference>